<dbReference type="SUPFAM" id="SSF160755">
    <property type="entry name" value="YugN-like"/>
    <property type="match status" value="1"/>
</dbReference>
<gene>
    <name evidence="1" type="ORF">N784_07840</name>
</gene>
<dbReference type="OrthoDB" id="2679642at2"/>
<accession>A0A0A5GBK2</accession>
<dbReference type="InterPro" id="IPR014967">
    <property type="entry name" value="Uncharacterised_YugN-like"/>
</dbReference>
<dbReference type="EMBL" id="AVPG01000002">
    <property type="protein sequence ID" value="KGX88573.1"/>
    <property type="molecule type" value="Genomic_DNA"/>
</dbReference>
<reference evidence="1 2" key="1">
    <citation type="submission" date="2013-08" db="EMBL/GenBank/DDBJ databases">
        <authorList>
            <person name="Huang J."/>
            <person name="Wang G."/>
        </authorList>
    </citation>
    <scope>NUCLEOTIDE SEQUENCE [LARGE SCALE GENOMIC DNA]</scope>
    <source>
        <strain evidence="1 2">JSM 072002</strain>
    </source>
</reference>
<dbReference type="Proteomes" id="UP000030401">
    <property type="component" value="Unassembled WGS sequence"/>
</dbReference>
<evidence type="ECO:0000313" key="1">
    <source>
        <dbReference type="EMBL" id="KGX88573.1"/>
    </source>
</evidence>
<evidence type="ECO:0000313" key="2">
    <source>
        <dbReference type="Proteomes" id="UP000030401"/>
    </source>
</evidence>
<dbReference type="eggNOG" id="ENOG50317VK">
    <property type="taxonomic scope" value="Bacteria"/>
</dbReference>
<dbReference type="AlphaFoldDB" id="A0A0A5GBK2"/>
<dbReference type="InterPro" id="IPR036491">
    <property type="entry name" value="YugN-like_sf"/>
</dbReference>
<dbReference type="Gene3D" id="3.30.310.100">
    <property type="entry name" value="YugN-like"/>
    <property type="match status" value="1"/>
</dbReference>
<dbReference type="STRING" id="1385512.N784_07840"/>
<comment type="caution">
    <text evidence="1">The sequence shown here is derived from an EMBL/GenBank/DDBJ whole genome shotgun (WGS) entry which is preliminary data.</text>
</comment>
<evidence type="ECO:0008006" key="3">
    <source>
        <dbReference type="Google" id="ProtNLM"/>
    </source>
</evidence>
<proteinExistence type="predicted"/>
<protein>
    <recommendedName>
        <fullName evidence="3">YugN-like family protein</fullName>
    </recommendedName>
</protein>
<sequence>MKIEGIGIEGATLDLKELDYIMDKSGFVRADQWDYERVTYDYKLKTNTKGLTFYVRVQGYAIEGDVDRGDALMKLMSPLLGSHYYPHGIEYGDNDEEFPTSAVDRAKGLLARVKTHLLDFEVGSRPSQAVLTELKEWAELNNQKEVLEKINALKTFPPEENK</sequence>
<name>A0A0A5GBK2_9BACI</name>
<organism evidence="1 2">
    <name type="scientific">Pontibacillus litoralis JSM 072002</name>
    <dbReference type="NCBI Taxonomy" id="1385512"/>
    <lineage>
        <taxon>Bacteria</taxon>
        <taxon>Bacillati</taxon>
        <taxon>Bacillota</taxon>
        <taxon>Bacilli</taxon>
        <taxon>Bacillales</taxon>
        <taxon>Bacillaceae</taxon>
        <taxon>Pontibacillus</taxon>
    </lineage>
</organism>
<keyword evidence="2" id="KW-1185">Reference proteome</keyword>
<dbReference type="Pfam" id="PF08868">
    <property type="entry name" value="YugN"/>
    <property type="match status" value="1"/>
</dbReference>